<evidence type="ECO:0000256" key="1">
    <source>
        <dbReference type="SAM" id="Phobius"/>
    </source>
</evidence>
<keyword evidence="1" id="KW-1133">Transmembrane helix</keyword>
<accession>A0A2W5P854</accession>
<keyword evidence="1" id="KW-0812">Transmembrane</keyword>
<dbReference type="AlphaFoldDB" id="A0A2W5P854"/>
<feature type="transmembrane region" description="Helical" evidence="1">
    <location>
        <begin position="6"/>
        <end position="28"/>
    </location>
</feature>
<dbReference type="Proteomes" id="UP000249229">
    <property type="component" value="Unassembled WGS sequence"/>
</dbReference>
<comment type="caution">
    <text evidence="2">The sequence shown here is derived from an EMBL/GenBank/DDBJ whole genome shotgun (WGS) entry which is preliminary data.</text>
</comment>
<name>A0A2W5P854_9SPHN</name>
<dbReference type="EMBL" id="QFQI01000003">
    <property type="protein sequence ID" value="PZQ61304.1"/>
    <property type="molecule type" value="Genomic_DNA"/>
</dbReference>
<sequence length="70" mass="7652">MLSTLPVQSAIMFAVAAVFTLAGAWLLWQLRRPLSDGRVYAYRMVGVMALSGGIVLAMSAAAMWQWSMET</sequence>
<gene>
    <name evidence="2" type="ORF">DI544_07035</name>
</gene>
<evidence type="ECO:0000313" key="2">
    <source>
        <dbReference type="EMBL" id="PZQ61304.1"/>
    </source>
</evidence>
<evidence type="ECO:0000313" key="3">
    <source>
        <dbReference type="Proteomes" id="UP000249229"/>
    </source>
</evidence>
<reference evidence="2 3" key="1">
    <citation type="submission" date="2017-08" db="EMBL/GenBank/DDBJ databases">
        <title>Infants hospitalized years apart are colonized by the same room-sourced microbial strains.</title>
        <authorList>
            <person name="Brooks B."/>
            <person name="Olm M.R."/>
            <person name="Firek B.A."/>
            <person name="Baker R."/>
            <person name="Thomas B.C."/>
            <person name="Morowitz M.J."/>
            <person name="Banfield J.F."/>
        </authorList>
    </citation>
    <scope>NUCLEOTIDE SEQUENCE [LARGE SCALE GENOMIC DNA]</scope>
    <source>
        <strain evidence="2">S2_005_001_R1_22</strain>
    </source>
</reference>
<protein>
    <submittedName>
        <fullName evidence="2">Uncharacterized protein</fullName>
    </submittedName>
</protein>
<keyword evidence="1" id="KW-0472">Membrane</keyword>
<proteinExistence type="predicted"/>
<organism evidence="2 3">
    <name type="scientific">Sphingomonas taxi</name>
    <dbReference type="NCBI Taxonomy" id="1549858"/>
    <lineage>
        <taxon>Bacteria</taxon>
        <taxon>Pseudomonadati</taxon>
        <taxon>Pseudomonadota</taxon>
        <taxon>Alphaproteobacteria</taxon>
        <taxon>Sphingomonadales</taxon>
        <taxon>Sphingomonadaceae</taxon>
        <taxon>Sphingomonas</taxon>
    </lineage>
</organism>
<feature type="transmembrane region" description="Helical" evidence="1">
    <location>
        <begin position="40"/>
        <end position="64"/>
    </location>
</feature>